<dbReference type="Pfam" id="PF25793">
    <property type="entry name" value="WHD_2nd_NFRKB"/>
    <property type="match status" value="1"/>
</dbReference>
<dbReference type="PaxDb" id="4081-Solyc12g042140.1.1"/>
<dbReference type="STRING" id="4081.A0A3Q7JA14"/>
<dbReference type="InParanoid" id="A0A3Q7JA14"/>
<dbReference type="PANTHER" id="PTHR13052:SF5">
    <property type="entry name" value="NFACT RNA-BINDING DOMAIN-CONTAINING PROTEIN"/>
    <property type="match status" value="1"/>
</dbReference>
<evidence type="ECO:0000259" key="1">
    <source>
        <dbReference type="Pfam" id="PF25793"/>
    </source>
</evidence>
<dbReference type="AlphaFoldDB" id="A0A3Q7JA14"/>
<sequence length="105" mass="12015">MTKNTSDDMPEKEVNRAAKILMQMAKTKTCTSFNLGERSKESRAVNSLEVIHPCNEEIKACFRKEEALRYTQPETTFSYTAVDGHKSIVALLKRWRQTIKKDSSS</sequence>
<evidence type="ECO:0000313" key="2">
    <source>
        <dbReference type="EnsemblPlants" id="Solyc12g042140.2.1.1"/>
    </source>
</evidence>
<accession>A0A3Q7JA14</accession>
<dbReference type="InterPro" id="IPR024867">
    <property type="entry name" value="NFRKB"/>
</dbReference>
<evidence type="ECO:0000313" key="3">
    <source>
        <dbReference type="Proteomes" id="UP000004994"/>
    </source>
</evidence>
<feature type="domain" description="Nuclear factor related to kappa-B-binding protein second winged helix" evidence="1">
    <location>
        <begin position="59"/>
        <end position="99"/>
    </location>
</feature>
<dbReference type="GO" id="GO:0031011">
    <property type="term" value="C:Ino80 complex"/>
    <property type="evidence" value="ECO:0007669"/>
    <property type="project" value="InterPro"/>
</dbReference>
<reference evidence="2" key="2">
    <citation type="submission" date="2019-01" db="UniProtKB">
        <authorList>
            <consortium name="EnsemblPlants"/>
        </authorList>
    </citation>
    <scope>IDENTIFICATION</scope>
    <source>
        <strain evidence="2">cv. Heinz 1706</strain>
    </source>
</reference>
<dbReference type="PANTHER" id="PTHR13052">
    <property type="entry name" value="NFRKB-RELATED"/>
    <property type="match status" value="1"/>
</dbReference>
<keyword evidence="3" id="KW-1185">Reference proteome</keyword>
<dbReference type="Gramene" id="Solyc12g042140.2.1">
    <property type="protein sequence ID" value="Solyc12g042140.2.1.1"/>
    <property type="gene ID" value="Solyc12g042140.2"/>
</dbReference>
<dbReference type="EnsemblPlants" id="Solyc12g042140.2.1">
    <property type="protein sequence ID" value="Solyc12g042140.2.1.1"/>
    <property type="gene ID" value="Solyc12g042140.2"/>
</dbReference>
<protein>
    <recommendedName>
        <fullName evidence="1">Nuclear factor related to kappa-B-binding protein second winged helix domain-containing protein</fullName>
    </recommendedName>
</protein>
<dbReference type="InterPro" id="IPR057748">
    <property type="entry name" value="NFRKB_WH_2"/>
</dbReference>
<reference evidence="2" key="1">
    <citation type="journal article" date="2012" name="Nature">
        <title>The tomato genome sequence provides insights into fleshy fruit evolution.</title>
        <authorList>
            <consortium name="Tomato Genome Consortium"/>
        </authorList>
    </citation>
    <scope>NUCLEOTIDE SEQUENCE [LARGE SCALE GENOMIC DNA]</scope>
    <source>
        <strain evidence="2">cv. Heinz 1706</strain>
    </source>
</reference>
<organism evidence="2">
    <name type="scientific">Solanum lycopersicum</name>
    <name type="common">Tomato</name>
    <name type="synonym">Lycopersicon esculentum</name>
    <dbReference type="NCBI Taxonomy" id="4081"/>
    <lineage>
        <taxon>Eukaryota</taxon>
        <taxon>Viridiplantae</taxon>
        <taxon>Streptophyta</taxon>
        <taxon>Embryophyta</taxon>
        <taxon>Tracheophyta</taxon>
        <taxon>Spermatophyta</taxon>
        <taxon>Magnoliopsida</taxon>
        <taxon>eudicotyledons</taxon>
        <taxon>Gunneridae</taxon>
        <taxon>Pentapetalae</taxon>
        <taxon>asterids</taxon>
        <taxon>lamiids</taxon>
        <taxon>Solanales</taxon>
        <taxon>Solanaceae</taxon>
        <taxon>Solanoideae</taxon>
        <taxon>Solaneae</taxon>
        <taxon>Solanum</taxon>
        <taxon>Solanum subgen. Lycopersicon</taxon>
    </lineage>
</organism>
<dbReference type="Proteomes" id="UP000004994">
    <property type="component" value="Chromosome 12"/>
</dbReference>
<proteinExistence type="predicted"/>
<name>A0A3Q7JA14_SOLLC</name>